<dbReference type="Proteomes" id="UP000030854">
    <property type="component" value="Unassembled WGS sequence"/>
</dbReference>
<dbReference type="SUPFAM" id="SSF56219">
    <property type="entry name" value="DNase I-like"/>
    <property type="match status" value="1"/>
</dbReference>
<reference evidence="1 2" key="1">
    <citation type="journal article" date="2014" name="BMC Genomics">
        <title>Adaptive genomic structural variation in the grape powdery mildew pathogen, Erysiphe necator.</title>
        <authorList>
            <person name="Jones L."/>
            <person name="Riaz S."/>
            <person name="Morales-Cruz A."/>
            <person name="Amrine K.C."/>
            <person name="McGuire B."/>
            <person name="Gubler W.D."/>
            <person name="Walker M.A."/>
            <person name="Cantu D."/>
        </authorList>
    </citation>
    <scope>NUCLEOTIDE SEQUENCE [LARGE SCALE GENOMIC DNA]</scope>
    <source>
        <strain evidence="2">c</strain>
    </source>
</reference>
<evidence type="ECO:0000313" key="1">
    <source>
        <dbReference type="EMBL" id="KHJ30373.1"/>
    </source>
</evidence>
<sequence>MISPSLIGKIKPVRSGFALSPCSTEARDTIWNAGNGLFLTGAKLEPATNWVSVLIPTVPSKIRKQHGEVEINSSLLSDEIKRVCSVRPTHVKLYVHNKSEAPHRTWMAFFVKAPHSGFRVFDESGIARAFKKQQPIEFCKRCNGHHPAKNCSRAPSCSNCGSTNHAADSCMAVTKCRNCGGPHRSDSRRCLARPTRSGAPTKEQLKIYRQAGDREYQAVLMARAAEEKAANSTCIEIDPSNSQETEASDNIQVTHVESQTGDIALSRACDIRIDVLLVQEPWWSNCTKTHPCFDLYLPFGGDNIRPRAVTYVRKDPNRLTSSQKYPFVPTGDYCWVEVNNITFLNIYKAPNDPNAVRPLLEWSPTSKTITIGDFNSVYWSW</sequence>
<dbReference type="OMA" id="CDIRIDV"/>
<accession>A0A0B1NWP2</accession>
<proteinExistence type="predicted"/>
<dbReference type="AlphaFoldDB" id="A0A0B1NWP2"/>
<gene>
    <name evidence="1" type="ORF">EV44_g3610</name>
</gene>
<keyword evidence="2" id="KW-1185">Reference proteome</keyword>
<evidence type="ECO:0000313" key="2">
    <source>
        <dbReference type="Proteomes" id="UP000030854"/>
    </source>
</evidence>
<comment type="caution">
    <text evidence="1">The sequence shown here is derived from an EMBL/GenBank/DDBJ whole genome shotgun (WGS) entry which is preliminary data.</text>
</comment>
<organism evidence="1 2">
    <name type="scientific">Uncinula necator</name>
    <name type="common">Grape powdery mildew</name>
    <dbReference type="NCBI Taxonomy" id="52586"/>
    <lineage>
        <taxon>Eukaryota</taxon>
        <taxon>Fungi</taxon>
        <taxon>Dikarya</taxon>
        <taxon>Ascomycota</taxon>
        <taxon>Pezizomycotina</taxon>
        <taxon>Leotiomycetes</taxon>
        <taxon>Erysiphales</taxon>
        <taxon>Erysiphaceae</taxon>
        <taxon>Erysiphe</taxon>
    </lineage>
</organism>
<name>A0A0B1NWP2_UNCNE</name>
<dbReference type="InterPro" id="IPR036691">
    <property type="entry name" value="Endo/exonu/phosph_ase_sf"/>
</dbReference>
<protein>
    <submittedName>
        <fullName evidence="1">Putative eka-like protein</fullName>
    </submittedName>
</protein>
<dbReference type="Gene3D" id="3.60.10.10">
    <property type="entry name" value="Endonuclease/exonuclease/phosphatase"/>
    <property type="match status" value="1"/>
</dbReference>
<dbReference type="EMBL" id="JNVN01004375">
    <property type="protein sequence ID" value="KHJ30373.1"/>
    <property type="molecule type" value="Genomic_DNA"/>
</dbReference>
<dbReference type="HOGENOM" id="CLU_041336_0_0_1"/>